<feature type="chain" id="PRO_5004163562" evidence="2">
    <location>
        <begin position="21"/>
        <end position="231"/>
    </location>
</feature>
<feature type="region of interest" description="Disordered" evidence="1">
    <location>
        <begin position="157"/>
        <end position="176"/>
    </location>
</feature>
<evidence type="ECO:0000256" key="1">
    <source>
        <dbReference type="SAM" id="MobiDB-lite"/>
    </source>
</evidence>
<dbReference type="PROSITE" id="PS51257">
    <property type="entry name" value="PROKAR_LIPOPROTEIN"/>
    <property type="match status" value="1"/>
</dbReference>
<evidence type="ECO:0000256" key="2">
    <source>
        <dbReference type="SAM" id="SignalP"/>
    </source>
</evidence>
<dbReference type="KEGG" id="sus:Acid_4872"/>
<reference evidence="3" key="1">
    <citation type="submission" date="2006-10" db="EMBL/GenBank/DDBJ databases">
        <title>Complete sequence of Solibacter usitatus Ellin6076.</title>
        <authorList>
            <consortium name="US DOE Joint Genome Institute"/>
            <person name="Copeland A."/>
            <person name="Lucas S."/>
            <person name="Lapidus A."/>
            <person name="Barry K."/>
            <person name="Detter J.C."/>
            <person name="Glavina del Rio T."/>
            <person name="Hammon N."/>
            <person name="Israni S."/>
            <person name="Dalin E."/>
            <person name="Tice H."/>
            <person name="Pitluck S."/>
            <person name="Thompson L.S."/>
            <person name="Brettin T."/>
            <person name="Bruce D."/>
            <person name="Han C."/>
            <person name="Tapia R."/>
            <person name="Gilna P."/>
            <person name="Schmutz J."/>
            <person name="Larimer F."/>
            <person name="Land M."/>
            <person name="Hauser L."/>
            <person name="Kyrpides N."/>
            <person name="Mikhailova N."/>
            <person name="Janssen P.H."/>
            <person name="Kuske C.R."/>
            <person name="Richardson P."/>
        </authorList>
    </citation>
    <scope>NUCLEOTIDE SEQUENCE</scope>
    <source>
        <strain evidence="3">Ellin6076</strain>
    </source>
</reference>
<protein>
    <submittedName>
        <fullName evidence="3">Helix-hairpin-helix motif protein</fullName>
    </submittedName>
</protein>
<sequence precursor="true">MQRRKLLVLCQGIAACAVWACGFAMLQSASPAQTTETPAEKTAKPKKAKKAATDAATTPAAAVEKTSKKSKAATESPATPAAAGEKAVKSRTPKKPAADVTAPVPAAPAAVEEKASKPRKSKKAAADVTGPAPATPAPGEAVPIPRRANRSVPEVIVPSGSANRANRSAEPPAASVSEAEIQAAKAGGMVWVNTDSGVYHKGGRWYGATKQGKFMSERDAIRAGYRAAKRE</sequence>
<name>Q01WY4_SOLUE</name>
<dbReference type="STRING" id="234267.Acid_4872"/>
<feature type="compositionally biased region" description="Low complexity" evidence="1">
    <location>
        <begin position="126"/>
        <end position="143"/>
    </location>
</feature>
<dbReference type="EMBL" id="CP000473">
    <property type="protein sequence ID" value="ABJ85831.1"/>
    <property type="molecule type" value="Genomic_DNA"/>
</dbReference>
<feature type="compositionally biased region" description="Low complexity" evidence="1">
    <location>
        <begin position="73"/>
        <end position="83"/>
    </location>
</feature>
<organism evidence="3">
    <name type="scientific">Solibacter usitatus (strain Ellin6076)</name>
    <dbReference type="NCBI Taxonomy" id="234267"/>
    <lineage>
        <taxon>Bacteria</taxon>
        <taxon>Pseudomonadati</taxon>
        <taxon>Acidobacteriota</taxon>
        <taxon>Terriglobia</taxon>
        <taxon>Bryobacterales</taxon>
        <taxon>Solibacteraceae</taxon>
        <taxon>Candidatus Solibacter</taxon>
    </lineage>
</organism>
<dbReference type="AlphaFoldDB" id="Q01WY4"/>
<proteinExistence type="predicted"/>
<feature type="region of interest" description="Disordered" evidence="1">
    <location>
        <begin position="30"/>
        <end position="150"/>
    </location>
</feature>
<gene>
    <name evidence="3" type="ordered locus">Acid_4872</name>
</gene>
<feature type="compositionally biased region" description="Low complexity" evidence="1">
    <location>
        <begin position="98"/>
        <end position="110"/>
    </location>
</feature>
<feature type="compositionally biased region" description="Low complexity" evidence="1">
    <location>
        <begin position="53"/>
        <end position="64"/>
    </location>
</feature>
<feature type="signal peptide" evidence="2">
    <location>
        <begin position="1"/>
        <end position="20"/>
    </location>
</feature>
<dbReference type="HOGENOM" id="CLU_1199143_0_0_0"/>
<keyword evidence="2" id="KW-0732">Signal</keyword>
<dbReference type="eggNOG" id="COG1555">
    <property type="taxonomic scope" value="Bacteria"/>
</dbReference>
<accession>Q01WY4</accession>
<dbReference type="InParanoid" id="Q01WY4"/>
<evidence type="ECO:0000313" key="3">
    <source>
        <dbReference type="EMBL" id="ABJ85831.1"/>
    </source>
</evidence>